<dbReference type="RefSeq" id="WP_015027689.1">
    <property type="nucleotide sequence ID" value="NC_018748.1"/>
</dbReference>
<keyword evidence="1" id="KW-0812">Transmembrane</keyword>
<gene>
    <name evidence="2" type="ordered locus">Emtol_0838</name>
</gene>
<keyword evidence="3" id="KW-1185">Reference proteome</keyword>
<sequence>MANHSNPSRLSDGVMVLMYLLILTVLWFFGDLFTFIVGLLVISGVFASGYNNNPANHEHH</sequence>
<evidence type="ECO:0000256" key="1">
    <source>
        <dbReference type="SAM" id="Phobius"/>
    </source>
</evidence>
<protein>
    <submittedName>
        <fullName evidence="2">Uncharacterized protein</fullName>
    </submittedName>
</protein>
<reference evidence="2 3" key="1">
    <citation type="submission" date="2011-07" db="EMBL/GenBank/DDBJ databases">
        <title>The complete genome of chromosome of Emticicia oligotrophica DSM 17448.</title>
        <authorList>
            <consortium name="US DOE Joint Genome Institute (JGI-PGF)"/>
            <person name="Lucas S."/>
            <person name="Han J."/>
            <person name="Lapidus A."/>
            <person name="Bruce D."/>
            <person name="Goodwin L."/>
            <person name="Pitluck S."/>
            <person name="Peters L."/>
            <person name="Kyrpides N."/>
            <person name="Mavromatis K."/>
            <person name="Ivanova N."/>
            <person name="Ovchinnikova G."/>
            <person name="Teshima H."/>
            <person name="Detter J.C."/>
            <person name="Tapia R."/>
            <person name="Han C."/>
            <person name="Land M."/>
            <person name="Hauser L."/>
            <person name="Markowitz V."/>
            <person name="Cheng J.-F."/>
            <person name="Hugenholtz P."/>
            <person name="Woyke T."/>
            <person name="Wu D."/>
            <person name="Tindall B."/>
            <person name="Pomrenke H."/>
            <person name="Brambilla E."/>
            <person name="Klenk H.-P."/>
            <person name="Eisen J.A."/>
        </authorList>
    </citation>
    <scope>NUCLEOTIDE SEQUENCE [LARGE SCALE GENOMIC DNA]</scope>
    <source>
        <strain evidence="2 3">DSM 17448</strain>
    </source>
</reference>
<evidence type="ECO:0000313" key="2">
    <source>
        <dbReference type="EMBL" id="AFK01989.1"/>
    </source>
</evidence>
<proteinExistence type="predicted"/>
<dbReference type="EMBL" id="CP002961">
    <property type="protein sequence ID" value="AFK01989.1"/>
    <property type="molecule type" value="Genomic_DNA"/>
</dbReference>
<organism evidence="2 3">
    <name type="scientific">Emticicia oligotrophica (strain DSM 17448 / CIP 109782 / MTCC 6937 / GPTSA100-15)</name>
    <dbReference type="NCBI Taxonomy" id="929562"/>
    <lineage>
        <taxon>Bacteria</taxon>
        <taxon>Pseudomonadati</taxon>
        <taxon>Bacteroidota</taxon>
        <taxon>Cytophagia</taxon>
        <taxon>Cytophagales</taxon>
        <taxon>Leadbetterellaceae</taxon>
        <taxon>Emticicia</taxon>
    </lineage>
</organism>
<keyword evidence="1" id="KW-1133">Transmembrane helix</keyword>
<evidence type="ECO:0000313" key="3">
    <source>
        <dbReference type="Proteomes" id="UP000002875"/>
    </source>
</evidence>
<accession>A0ABM5MYG0</accession>
<keyword evidence="1" id="KW-0472">Membrane</keyword>
<name>A0ABM5MYG0_EMTOG</name>
<dbReference type="Proteomes" id="UP000002875">
    <property type="component" value="Chromosome"/>
</dbReference>
<feature type="transmembrane region" description="Helical" evidence="1">
    <location>
        <begin position="16"/>
        <end position="42"/>
    </location>
</feature>